<comment type="caution">
    <text evidence="2">The sequence shown here is derived from an EMBL/GenBank/DDBJ whole genome shotgun (WGS) entry which is preliminary data.</text>
</comment>
<feature type="compositionally biased region" description="Polar residues" evidence="1">
    <location>
        <begin position="18"/>
        <end position="29"/>
    </location>
</feature>
<accession>A0AAV0PYW3</accession>
<name>A0AAV0PYW3_9ROSI</name>
<evidence type="ECO:0000256" key="1">
    <source>
        <dbReference type="SAM" id="MobiDB-lite"/>
    </source>
</evidence>
<gene>
    <name evidence="2" type="ORF">LITE_LOCUS40664</name>
</gene>
<proteinExistence type="predicted"/>
<feature type="region of interest" description="Disordered" evidence="1">
    <location>
        <begin position="1"/>
        <end position="29"/>
    </location>
</feature>
<evidence type="ECO:0000313" key="3">
    <source>
        <dbReference type="Proteomes" id="UP001154282"/>
    </source>
</evidence>
<dbReference type="EMBL" id="CAMGYJ010000009">
    <property type="protein sequence ID" value="CAI0476148.1"/>
    <property type="molecule type" value="Genomic_DNA"/>
</dbReference>
<organism evidence="2 3">
    <name type="scientific">Linum tenue</name>
    <dbReference type="NCBI Taxonomy" id="586396"/>
    <lineage>
        <taxon>Eukaryota</taxon>
        <taxon>Viridiplantae</taxon>
        <taxon>Streptophyta</taxon>
        <taxon>Embryophyta</taxon>
        <taxon>Tracheophyta</taxon>
        <taxon>Spermatophyta</taxon>
        <taxon>Magnoliopsida</taxon>
        <taxon>eudicotyledons</taxon>
        <taxon>Gunneridae</taxon>
        <taxon>Pentapetalae</taxon>
        <taxon>rosids</taxon>
        <taxon>fabids</taxon>
        <taxon>Malpighiales</taxon>
        <taxon>Linaceae</taxon>
        <taxon>Linum</taxon>
    </lineage>
</organism>
<keyword evidence="3" id="KW-1185">Reference proteome</keyword>
<sequence length="48" mass="5643">MLENKTKTISSKEKPGNRRQQAINQLENQPTRRLLRNSRMKLMLSCAE</sequence>
<dbReference type="AlphaFoldDB" id="A0AAV0PYW3"/>
<dbReference type="Proteomes" id="UP001154282">
    <property type="component" value="Unassembled WGS sequence"/>
</dbReference>
<protein>
    <submittedName>
        <fullName evidence="2">Uncharacterized protein</fullName>
    </submittedName>
</protein>
<feature type="compositionally biased region" description="Basic and acidic residues" evidence="1">
    <location>
        <begin position="1"/>
        <end position="16"/>
    </location>
</feature>
<evidence type="ECO:0000313" key="2">
    <source>
        <dbReference type="EMBL" id="CAI0476148.1"/>
    </source>
</evidence>
<reference evidence="2" key="1">
    <citation type="submission" date="2022-08" db="EMBL/GenBank/DDBJ databases">
        <authorList>
            <person name="Gutierrez-Valencia J."/>
        </authorList>
    </citation>
    <scope>NUCLEOTIDE SEQUENCE</scope>
</reference>